<dbReference type="Gene3D" id="3.90.550.10">
    <property type="entry name" value="Spore Coat Polysaccharide Biosynthesis Protein SpsA, Chain A"/>
    <property type="match status" value="1"/>
</dbReference>
<dbReference type="GO" id="GO:0016740">
    <property type="term" value="F:transferase activity"/>
    <property type="evidence" value="ECO:0007669"/>
    <property type="project" value="UniProtKB-KW"/>
</dbReference>
<dbReference type="AlphaFoldDB" id="A0A1I1UR45"/>
<keyword evidence="3" id="KW-1185">Reference proteome</keyword>
<dbReference type="STRING" id="739143.SAMN05216297_111143"/>
<dbReference type="SUPFAM" id="SSF53448">
    <property type="entry name" value="Nucleotide-diphospho-sugar transferases"/>
    <property type="match status" value="1"/>
</dbReference>
<organism evidence="2 3">
    <name type="scientific">Flavobacterium phragmitis</name>
    <dbReference type="NCBI Taxonomy" id="739143"/>
    <lineage>
        <taxon>Bacteria</taxon>
        <taxon>Pseudomonadati</taxon>
        <taxon>Bacteroidota</taxon>
        <taxon>Flavobacteriia</taxon>
        <taxon>Flavobacteriales</taxon>
        <taxon>Flavobacteriaceae</taxon>
        <taxon>Flavobacterium</taxon>
    </lineage>
</organism>
<dbReference type="CDD" id="cd04179">
    <property type="entry name" value="DPM_DPG-synthase_like"/>
    <property type="match status" value="1"/>
</dbReference>
<dbReference type="InterPro" id="IPR050256">
    <property type="entry name" value="Glycosyltransferase_2"/>
</dbReference>
<dbReference type="EMBL" id="FOMH01000011">
    <property type="protein sequence ID" value="SFD73256.1"/>
    <property type="molecule type" value="Genomic_DNA"/>
</dbReference>
<gene>
    <name evidence="2" type="ORF">SAMN05216297_111143</name>
</gene>
<evidence type="ECO:0000313" key="2">
    <source>
        <dbReference type="EMBL" id="SFD73256.1"/>
    </source>
</evidence>
<reference evidence="3" key="1">
    <citation type="submission" date="2016-10" db="EMBL/GenBank/DDBJ databases">
        <authorList>
            <person name="Varghese N."/>
            <person name="Submissions S."/>
        </authorList>
    </citation>
    <scope>NUCLEOTIDE SEQUENCE [LARGE SCALE GENOMIC DNA]</scope>
    <source>
        <strain evidence="3">CGMCC 1.10370</strain>
    </source>
</reference>
<keyword evidence="2" id="KW-0808">Transferase</keyword>
<evidence type="ECO:0000259" key="1">
    <source>
        <dbReference type="Pfam" id="PF00535"/>
    </source>
</evidence>
<dbReference type="InterPro" id="IPR001173">
    <property type="entry name" value="Glyco_trans_2-like"/>
</dbReference>
<dbReference type="Proteomes" id="UP000199672">
    <property type="component" value="Unassembled WGS sequence"/>
</dbReference>
<sequence>MEESKIKLSIIIPCYNEEKNISLILNKFNEVIKTNEIEVILVNNGSLDNSEAVFAELVPNYNFARVVKVEINQGYGYGITSGLREAKSDFIGYTHADMQTDPADVIKAFDIIKNATNPKNTYVKGDRKKRKFLDQFFTTGMSIFETIYLRTSLWDINAQPNVFHRSFFENLENIPKDFSLDLYLLYMARRKGLDVIRIDVFFPPRIHGESSWNTGLASKWKFIKRTMDFSVKLKKEL</sequence>
<dbReference type="InterPro" id="IPR029044">
    <property type="entry name" value="Nucleotide-diphossugar_trans"/>
</dbReference>
<evidence type="ECO:0000313" key="3">
    <source>
        <dbReference type="Proteomes" id="UP000199672"/>
    </source>
</evidence>
<dbReference type="PANTHER" id="PTHR48090">
    <property type="entry name" value="UNDECAPRENYL-PHOSPHATE 4-DEOXY-4-FORMAMIDO-L-ARABINOSE TRANSFERASE-RELATED"/>
    <property type="match status" value="1"/>
</dbReference>
<dbReference type="Pfam" id="PF00535">
    <property type="entry name" value="Glycos_transf_2"/>
    <property type="match status" value="1"/>
</dbReference>
<feature type="domain" description="Glycosyltransferase 2-like" evidence="1">
    <location>
        <begin position="9"/>
        <end position="114"/>
    </location>
</feature>
<dbReference type="RefSeq" id="WP_208610270.1">
    <property type="nucleotide sequence ID" value="NZ_FOMH01000011.1"/>
</dbReference>
<accession>A0A1I1UR45</accession>
<name>A0A1I1UR45_9FLAO</name>
<proteinExistence type="predicted"/>
<protein>
    <submittedName>
        <fullName evidence="2">Glycosyl transferase family 2</fullName>
    </submittedName>
</protein>